<protein>
    <submittedName>
        <fullName evidence="3">Uncharacterized protein</fullName>
    </submittedName>
</protein>
<evidence type="ECO:0000256" key="1">
    <source>
        <dbReference type="SAM" id="MobiDB-lite"/>
    </source>
</evidence>
<feature type="region of interest" description="Disordered" evidence="1">
    <location>
        <begin position="188"/>
        <end position="280"/>
    </location>
</feature>
<reference evidence="3" key="1">
    <citation type="submission" date="2022-08" db="EMBL/GenBank/DDBJ databases">
        <title>A Global Phylogenomic Analysis of the Shiitake Genus Lentinula.</title>
        <authorList>
            <consortium name="DOE Joint Genome Institute"/>
            <person name="Sierra-Patev S."/>
            <person name="Min B."/>
            <person name="Naranjo-Ortiz M."/>
            <person name="Looney B."/>
            <person name="Konkel Z."/>
            <person name="Slot J.C."/>
            <person name="Sakamoto Y."/>
            <person name="Steenwyk J.L."/>
            <person name="Rokas A."/>
            <person name="Carro J."/>
            <person name="Camarero S."/>
            <person name="Ferreira P."/>
            <person name="Molpeceres G."/>
            <person name="Ruiz-Duenas F.J."/>
            <person name="Serrano A."/>
            <person name="Henrissat B."/>
            <person name="Drula E."/>
            <person name="Hughes K.W."/>
            <person name="Mata J.L."/>
            <person name="Ishikawa N.K."/>
            <person name="Vargas-Isla R."/>
            <person name="Ushijima S."/>
            <person name="Smith C.A."/>
            <person name="Ahrendt S."/>
            <person name="Andreopoulos W."/>
            <person name="He G."/>
            <person name="Labutti K."/>
            <person name="Lipzen A."/>
            <person name="Ng V."/>
            <person name="Riley R."/>
            <person name="Sandor L."/>
            <person name="Barry K."/>
            <person name="Martinez A.T."/>
            <person name="Xiao Y."/>
            <person name="Gibbons J.G."/>
            <person name="Terashima K."/>
            <person name="Grigoriev I.V."/>
            <person name="Hibbett D.S."/>
        </authorList>
    </citation>
    <scope>NUCLEOTIDE SEQUENCE</scope>
    <source>
        <strain evidence="3">RHP3577 ss4</strain>
    </source>
</reference>
<evidence type="ECO:0000256" key="2">
    <source>
        <dbReference type="SAM" id="Phobius"/>
    </source>
</evidence>
<feature type="compositionally biased region" description="Low complexity" evidence="1">
    <location>
        <begin position="68"/>
        <end position="88"/>
    </location>
</feature>
<dbReference type="Proteomes" id="UP001150217">
    <property type="component" value="Unassembled WGS sequence"/>
</dbReference>
<feature type="compositionally biased region" description="Basic and acidic residues" evidence="1">
    <location>
        <begin position="233"/>
        <end position="248"/>
    </location>
</feature>
<evidence type="ECO:0000313" key="4">
    <source>
        <dbReference type="Proteomes" id="UP001150217"/>
    </source>
</evidence>
<accession>A0ABQ8VB25</accession>
<organism evidence="3 4">
    <name type="scientific">Lentinula lateritia</name>
    <dbReference type="NCBI Taxonomy" id="40482"/>
    <lineage>
        <taxon>Eukaryota</taxon>
        <taxon>Fungi</taxon>
        <taxon>Dikarya</taxon>
        <taxon>Basidiomycota</taxon>
        <taxon>Agaricomycotina</taxon>
        <taxon>Agaricomycetes</taxon>
        <taxon>Agaricomycetidae</taxon>
        <taxon>Agaricales</taxon>
        <taxon>Marasmiineae</taxon>
        <taxon>Omphalotaceae</taxon>
        <taxon>Lentinula</taxon>
    </lineage>
</organism>
<comment type="caution">
    <text evidence="3">The sequence shown here is derived from an EMBL/GenBank/DDBJ whole genome shotgun (WGS) entry which is preliminary data.</text>
</comment>
<gene>
    <name evidence="3" type="ORF">C8R41DRAFT_839253</name>
</gene>
<evidence type="ECO:0000313" key="3">
    <source>
        <dbReference type="EMBL" id="KAJ4484640.1"/>
    </source>
</evidence>
<keyword evidence="4" id="KW-1185">Reference proteome</keyword>
<proteinExistence type="predicted"/>
<dbReference type="EMBL" id="JANVFT010000052">
    <property type="protein sequence ID" value="KAJ4484640.1"/>
    <property type="molecule type" value="Genomic_DNA"/>
</dbReference>
<feature type="transmembrane region" description="Helical" evidence="2">
    <location>
        <begin position="97"/>
        <end position="120"/>
    </location>
</feature>
<sequence>MPVADINSNIATSRFIGTSVSWSDISVSSQPLFSTTVATLPTSSTPTVIQDSTNSPLKVTFSVVPTSLNSDPSTSSSSSLTSSLSIPPGNSKSHTGAILSGAISGRALAIIIIIALRLVYRLKRKVRQLSLGTYSNHDPNGPMPGIALDISARAGEGVGLIPANDGADARPGTVTPYPLKYQSLTQTNTSLATQSPPESPPERKTILDGEFSPVAATSGARSETSAEESTELTTRDVFVHQDGGRVEIETSTQGKLEGGEQDPDEIPPTYESLFDTVDVA</sequence>
<keyword evidence="2" id="KW-0472">Membrane</keyword>
<keyword evidence="2" id="KW-0812">Transmembrane</keyword>
<feature type="region of interest" description="Disordered" evidence="1">
    <location>
        <begin position="68"/>
        <end position="90"/>
    </location>
</feature>
<keyword evidence="2" id="KW-1133">Transmembrane helix</keyword>
<name>A0ABQ8VB25_9AGAR</name>